<gene>
    <name evidence="2" type="ORF">Tci_000113</name>
</gene>
<sequence length="1667" mass="188780">MNNVTTRGDATASTDAIVYQLGVAVSKCFDLDEGQVLVIEELGDVTIDDVVQIEVKCYTDSLTDGHKNFWNTLTNWMDAGFDQTKYQSLILYTTQGFGPKSNISKWNQFTVQERLKFLEAVNAEFEEGLRDRLAKNPKAEPSATLLQQRELLLAPKRQRLESVVSKIAIDASSPTKSELYRELEKVKSKGILSKNKSIFVNALIGFIARMGRDKGTRWDISYGDFDKELQDLYSRLSVESHVFPTTYYDSFKPEQHTTKNDLFIKKIHDIDHSKHLPQAIKEFYSSLLTTGNILEKHVLFNSNLVKYRDLVTRNFEMLYENACLKGDHSTTAAKIFYNTICTNVPPVFTGFDDSPHWFRNGILHMSMNDPAARSTSNFHTMSERQGLLNGMQQRVYEYKDLTNSTLQYLLGANKISIIDRRVEIIEGASEKAPNEEKGVHYVEFKDGVNIVTGRSSTGKSALIEIFDYCLGSSEFSVPVGVITENAKLYFTVLQVENTALILARRPDSKHAFVREEFDLDMVKSLSWGTMSYFGSAEFYPLREFLKILQRYFNISVTDVDEDLDERERRNRRASTPSVRSFASYILQHQNLIANKHAVFYRFDQKEKREQAIDHAKIFFGFVNQRYFILKQRENELEALIRRITRSIPKTEQEVRAKRLRLEEAVFDYVSASGRPLEIDIEQAMTAPQIQLNKLRSTKVRFASDSDAHVKLMQNEQDKKALLTGELRDRQLELAEIESSLSYAQKYADYRAGIIVPISANLSHASCPFCDSETDLVETSANDLTDAIHWLNSELERSSYRNSALDELHALKIKEVEDAKKSLKECNSRIDRISKQIDDLKKVRSQYELSVGAKMHVETVLQEIVDLKKPTDDLDLKKLEKDLKDVISELKENYDIESKIRKAESRIAYWMKHYSERFDFEKSYRPINLKFSLETFDLWHQAEDRKVYLRAMGSGANWLACHLVLFLSLQRYSCELRGQSSIPSILFFDQPSQVYFPTILDGEKQFIPEALAAKDTSRNGRPVDEDMRAVTNMFDQLVIFCNETERDTGIMPQIIVTDHADYLQLTSGVTFDSLVRKRWRDDDDGFINMQEYTAKIAELQQLAEAARKNEIAGAKAQIAAIMKDYGLTVADLTRSESKATKAPKAQGPSMKTALIAIALLASQSSLAADMKRSGYMNILEAQRDNARSRNVVCLPNCPGPPRSLKAKEPRFDSSVVGNARAKAIENARKAYEASLTTLAGQQGNAQLRQNTLALGRAYSNLTRDKKGATLFDEEKMTTPTTLFHYTNSEILFSIIKNKTIRLSAKWHLNDPMEGEDFTDLLNEFSTLNNLDDSLANNATRLLNIEGFYVSCFSGKGDDLSQWRGYAQNGEGVSIGFNHKKLLSCLKGQSEMVVRPVEYADNVQELKKDGEVYRAINTVLTHGNSPGPNVVQTLAKVRWAVKRRAYADEDEHRVIFTPEDPAKLQAKYGKVSVHRNFFGAKSEIRDFIELQFSEEDWPQIISEVKIGPKNSTNLKVLEDFLLTTRMVFSTRLRFEGESCSSSEAADSYSAVSFSGSAAGSVRWWAIFCNVATSNFAGRCTGGFLLGEGLSLVIQVFRSLMVLSPSMRMQRTSTLPVAEMLKTAANTVSSTAHYDSFSWLANTQRTMPSTSRMFFGVSFASSSTTGTTSA</sequence>
<comment type="caution">
    <text evidence="2">The sequence shown here is derived from an EMBL/GenBank/DDBJ whole genome shotgun (WGS) entry which is preliminary data.</text>
</comment>
<evidence type="ECO:0008006" key="3">
    <source>
        <dbReference type="Google" id="ProtNLM"/>
    </source>
</evidence>
<reference evidence="2" key="1">
    <citation type="journal article" date="2019" name="Sci. Rep.">
        <title>Draft genome of Tanacetum cinerariifolium, the natural source of mosquito coil.</title>
        <authorList>
            <person name="Yamashiro T."/>
            <person name="Shiraishi A."/>
            <person name="Satake H."/>
            <person name="Nakayama K."/>
        </authorList>
    </citation>
    <scope>NUCLEOTIDE SEQUENCE</scope>
</reference>
<keyword evidence="1" id="KW-0175">Coiled coil</keyword>
<evidence type="ECO:0000256" key="1">
    <source>
        <dbReference type="SAM" id="Coils"/>
    </source>
</evidence>
<proteinExistence type="predicted"/>
<dbReference type="InterPro" id="IPR027417">
    <property type="entry name" value="P-loop_NTPase"/>
</dbReference>
<dbReference type="EMBL" id="BKCJ010000001">
    <property type="protein sequence ID" value="GEU28135.1"/>
    <property type="molecule type" value="Genomic_DNA"/>
</dbReference>
<accession>A0A699GJ52</accession>
<dbReference type="Pfam" id="PF12532">
    <property type="entry name" value="DUF3732"/>
    <property type="match status" value="1"/>
</dbReference>
<dbReference type="InterPro" id="IPR021352">
    <property type="entry name" value="DUF2971"/>
</dbReference>
<feature type="coiled-coil region" evidence="1">
    <location>
        <begin position="815"/>
        <end position="849"/>
    </location>
</feature>
<protein>
    <recommendedName>
        <fullName evidence="3">DUF2971 domain-containing protein</fullName>
    </recommendedName>
</protein>
<dbReference type="Gene3D" id="3.40.50.300">
    <property type="entry name" value="P-loop containing nucleotide triphosphate hydrolases"/>
    <property type="match status" value="1"/>
</dbReference>
<dbReference type="InterPro" id="IPR022205">
    <property type="entry name" value="DUF3732"/>
</dbReference>
<dbReference type="Pfam" id="PF11185">
    <property type="entry name" value="DUF2971"/>
    <property type="match status" value="1"/>
</dbReference>
<name>A0A699GJ52_TANCI</name>
<evidence type="ECO:0000313" key="2">
    <source>
        <dbReference type="EMBL" id="GEU28135.1"/>
    </source>
</evidence>
<organism evidence="2">
    <name type="scientific">Tanacetum cinerariifolium</name>
    <name type="common">Dalmatian daisy</name>
    <name type="synonym">Chrysanthemum cinerariifolium</name>
    <dbReference type="NCBI Taxonomy" id="118510"/>
    <lineage>
        <taxon>Eukaryota</taxon>
        <taxon>Viridiplantae</taxon>
        <taxon>Streptophyta</taxon>
        <taxon>Embryophyta</taxon>
        <taxon>Tracheophyta</taxon>
        <taxon>Spermatophyta</taxon>
        <taxon>Magnoliopsida</taxon>
        <taxon>eudicotyledons</taxon>
        <taxon>Gunneridae</taxon>
        <taxon>Pentapetalae</taxon>
        <taxon>asterids</taxon>
        <taxon>campanulids</taxon>
        <taxon>Asterales</taxon>
        <taxon>Asteraceae</taxon>
        <taxon>Asteroideae</taxon>
        <taxon>Anthemideae</taxon>
        <taxon>Anthemidinae</taxon>
        <taxon>Tanacetum</taxon>
    </lineage>
</organism>